<accession>A0A8S3XVQ4</accession>
<comment type="caution">
    <text evidence="1">The sequence shown here is derived from an EMBL/GenBank/DDBJ whole genome shotgun (WGS) entry which is preliminary data.</text>
</comment>
<gene>
    <name evidence="1" type="ORF">PAPOLLO_LOCUS20407</name>
</gene>
<name>A0A8S3XVQ4_PARAO</name>
<organism evidence="1 2">
    <name type="scientific">Parnassius apollo</name>
    <name type="common">Apollo butterfly</name>
    <name type="synonym">Papilio apollo</name>
    <dbReference type="NCBI Taxonomy" id="110799"/>
    <lineage>
        <taxon>Eukaryota</taxon>
        <taxon>Metazoa</taxon>
        <taxon>Ecdysozoa</taxon>
        <taxon>Arthropoda</taxon>
        <taxon>Hexapoda</taxon>
        <taxon>Insecta</taxon>
        <taxon>Pterygota</taxon>
        <taxon>Neoptera</taxon>
        <taxon>Endopterygota</taxon>
        <taxon>Lepidoptera</taxon>
        <taxon>Glossata</taxon>
        <taxon>Ditrysia</taxon>
        <taxon>Papilionoidea</taxon>
        <taxon>Papilionidae</taxon>
        <taxon>Parnassiinae</taxon>
        <taxon>Parnassini</taxon>
        <taxon>Parnassius</taxon>
        <taxon>Parnassius</taxon>
    </lineage>
</organism>
<evidence type="ECO:0000313" key="2">
    <source>
        <dbReference type="Proteomes" id="UP000691718"/>
    </source>
</evidence>
<evidence type="ECO:0000313" key="1">
    <source>
        <dbReference type="EMBL" id="CAG5034812.1"/>
    </source>
</evidence>
<dbReference type="EMBL" id="CAJQZP010001271">
    <property type="protein sequence ID" value="CAG5034812.1"/>
    <property type="molecule type" value="Genomic_DNA"/>
</dbReference>
<dbReference type="Proteomes" id="UP000691718">
    <property type="component" value="Unassembled WGS sequence"/>
</dbReference>
<protein>
    <submittedName>
        <fullName evidence="1">(apollo) hypothetical protein</fullName>
    </submittedName>
</protein>
<proteinExistence type="predicted"/>
<sequence length="86" mass="9900">MAHCNDFYVLLVQLKPFKKLQTCDLCGRCIVLHGSIYAASTQGRHTQGHRQVTSGHCRPYNIYYNKVAVEEEWIERCKIAWSGSKL</sequence>
<keyword evidence="2" id="KW-1185">Reference proteome</keyword>
<dbReference type="AlphaFoldDB" id="A0A8S3XVQ4"/>
<reference evidence="1" key="1">
    <citation type="submission" date="2021-04" db="EMBL/GenBank/DDBJ databases">
        <authorList>
            <person name="Tunstrom K."/>
        </authorList>
    </citation>
    <scope>NUCLEOTIDE SEQUENCE</scope>
</reference>